<evidence type="ECO:0000256" key="1">
    <source>
        <dbReference type="ARBA" id="ARBA00005706"/>
    </source>
</evidence>
<reference evidence="7 8" key="1">
    <citation type="journal article" date="2016" name="Mol. Biol. Evol.">
        <title>Comparative Genomics of Early-Diverging Mushroom-Forming Fungi Provides Insights into the Origins of Lignocellulose Decay Capabilities.</title>
        <authorList>
            <person name="Nagy L.G."/>
            <person name="Riley R."/>
            <person name="Tritt A."/>
            <person name="Adam C."/>
            <person name="Daum C."/>
            <person name="Floudas D."/>
            <person name="Sun H."/>
            <person name="Yadav J.S."/>
            <person name="Pangilinan J."/>
            <person name="Larsson K.H."/>
            <person name="Matsuura K."/>
            <person name="Barry K."/>
            <person name="Labutti K."/>
            <person name="Kuo R."/>
            <person name="Ohm R.A."/>
            <person name="Bhattacharya S.S."/>
            <person name="Shirouzu T."/>
            <person name="Yoshinaga Y."/>
            <person name="Martin F.M."/>
            <person name="Grigoriev I.V."/>
            <person name="Hibbett D.S."/>
        </authorList>
    </citation>
    <scope>NUCLEOTIDE SEQUENCE [LARGE SCALE GENOMIC DNA]</scope>
    <source>
        <strain evidence="7 8">HHB14362 ss-1</strain>
    </source>
</reference>
<dbReference type="GO" id="GO:0140907">
    <property type="term" value="F:flavin-dependent halogenase activity"/>
    <property type="evidence" value="ECO:0007669"/>
    <property type="project" value="UniProtKB-ARBA"/>
</dbReference>
<evidence type="ECO:0000256" key="3">
    <source>
        <dbReference type="ARBA" id="ARBA00022827"/>
    </source>
</evidence>
<comment type="catalytic activity">
    <reaction evidence="5">
        <text>melleolide F + FADH2 + chloride + O2 = 6'-chloromelleolide F + FAD + 2 H2O + H(+)</text>
        <dbReference type="Rhea" id="RHEA:67160"/>
        <dbReference type="ChEBI" id="CHEBI:15377"/>
        <dbReference type="ChEBI" id="CHEBI:15378"/>
        <dbReference type="ChEBI" id="CHEBI:15379"/>
        <dbReference type="ChEBI" id="CHEBI:17996"/>
        <dbReference type="ChEBI" id="CHEBI:57692"/>
        <dbReference type="ChEBI" id="CHEBI:58307"/>
        <dbReference type="ChEBI" id="CHEBI:167712"/>
        <dbReference type="ChEBI" id="CHEBI:167713"/>
    </reaction>
    <physiologicalReaction direction="left-to-right" evidence="5">
        <dbReference type="Rhea" id="RHEA:67161"/>
    </physiologicalReaction>
</comment>
<evidence type="ECO:0000256" key="2">
    <source>
        <dbReference type="ARBA" id="ARBA00022630"/>
    </source>
</evidence>
<dbReference type="InterPro" id="IPR050816">
    <property type="entry name" value="Flavin-dep_Halogenase_NPB"/>
</dbReference>
<dbReference type="Pfam" id="PF01494">
    <property type="entry name" value="FAD_binding_3"/>
    <property type="match status" value="1"/>
</dbReference>
<proteinExistence type="inferred from homology"/>
<dbReference type="PANTHER" id="PTHR43747">
    <property type="entry name" value="FAD-BINDING PROTEIN"/>
    <property type="match status" value="1"/>
</dbReference>
<accession>A0A165ULS1</accession>
<feature type="domain" description="FAD-binding" evidence="6">
    <location>
        <begin position="13"/>
        <end position="178"/>
    </location>
</feature>
<dbReference type="STRING" id="1314782.A0A165ULS1"/>
<dbReference type="InterPro" id="IPR036188">
    <property type="entry name" value="FAD/NAD-bd_sf"/>
</dbReference>
<evidence type="ECO:0000256" key="5">
    <source>
        <dbReference type="ARBA" id="ARBA00049364"/>
    </source>
</evidence>
<gene>
    <name evidence="7" type="ORF">NEOLEDRAFT_1109270</name>
</gene>
<organism evidence="7 8">
    <name type="scientific">Neolentinus lepideus HHB14362 ss-1</name>
    <dbReference type="NCBI Taxonomy" id="1314782"/>
    <lineage>
        <taxon>Eukaryota</taxon>
        <taxon>Fungi</taxon>
        <taxon>Dikarya</taxon>
        <taxon>Basidiomycota</taxon>
        <taxon>Agaricomycotina</taxon>
        <taxon>Agaricomycetes</taxon>
        <taxon>Gloeophyllales</taxon>
        <taxon>Gloeophyllaceae</taxon>
        <taxon>Neolentinus</taxon>
    </lineage>
</organism>
<dbReference type="PRINTS" id="PR00420">
    <property type="entry name" value="RNGMNOXGNASE"/>
</dbReference>
<dbReference type="SUPFAM" id="SSF51905">
    <property type="entry name" value="FAD/NAD(P)-binding domain"/>
    <property type="match status" value="1"/>
</dbReference>
<evidence type="ECO:0000256" key="4">
    <source>
        <dbReference type="ARBA" id="ARBA00023002"/>
    </source>
</evidence>
<dbReference type="OrthoDB" id="3340390at2759"/>
<dbReference type="AlphaFoldDB" id="A0A165ULS1"/>
<keyword evidence="2" id="KW-0285">Flavoprotein</keyword>
<dbReference type="Gene3D" id="3.50.50.60">
    <property type="entry name" value="FAD/NAD(P)-binding domain"/>
    <property type="match status" value="1"/>
</dbReference>
<keyword evidence="3" id="KW-0274">FAD</keyword>
<dbReference type="InterPro" id="IPR002938">
    <property type="entry name" value="FAD-bd"/>
</dbReference>
<comment type="similarity">
    <text evidence="1">Belongs to the flavin-dependent halogenase family.</text>
</comment>
<evidence type="ECO:0000313" key="8">
    <source>
        <dbReference type="Proteomes" id="UP000076761"/>
    </source>
</evidence>
<keyword evidence="4" id="KW-0560">Oxidoreductase</keyword>
<dbReference type="PANTHER" id="PTHR43747:SF5">
    <property type="entry name" value="FAD-BINDING DOMAIN-CONTAINING PROTEIN"/>
    <property type="match status" value="1"/>
</dbReference>
<evidence type="ECO:0000259" key="6">
    <source>
        <dbReference type="Pfam" id="PF01494"/>
    </source>
</evidence>
<protein>
    <submittedName>
        <fullName evidence="7">Putative halogenase</fullName>
    </submittedName>
</protein>
<sequence length="522" mass="57458">MTNQGSKVPEHSQILVIGGGPAGAYSATVLAREGFTVTLLEKDLFPRYHIGESLLPSCRQYLRFIGVEERVKAHGFTHKPGAAVKLNQFKREGYTDFISLNPNNGAWNVVRSEFDAILLRHAQDCGVNVFQETAVTEIHFGEDKETPVSALWCSKDTNLTGRICFDWLIDASGKTGIMSTKYLRSRAFNKSLRNIALWGYWTGAGIYCPGTERENAPWFEALTDESGWAWFIPLHNGTVSVGIVMGEHLHKSKKIKFKEVSGESSVTPYYISQLELAPGLIKLLGDAKLDSEIKSAGDYSYYSPIHAGPRYRIAGDAGAFIDPFFSSGIHLAFTGALSAAASIAASIRGQCTEPEAMAYHNAKVGASYTRFLIVVLGIYKQIRAQSWPVLSEVDEDNFDRAFSALRPVIQGTADAVPRLSEKELQDTMDFCKNVFAPTSPEMYKSVGERVDPSLMAENGPILDVETIDKIVGSDDEAKYVLWEVNARKPIHVMYDAPAHFVGEVQAGFSVSMERGNLGLCRA</sequence>
<dbReference type="EMBL" id="KV425558">
    <property type="protein sequence ID" value="KZT28366.1"/>
    <property type="molecule type" value="Genomic_DNA"/>
</dbReference>
<dbReference type="GO" id="GO:0071949">
    <property type="term" value="F:FAD binding"/>
    <property type="evidence" value="ECO:0007669"/>
    <property type="project" value="InterPro"/>
</dbReference>
<dbReference type="GO" id="GO:0044550">
    <property type="term" value="P:secondary metabolite biosynthetic process"/>
    <property type="evidence" value="ECO:0007669"/>
    <property type="project" value="UniProtKB-ARBA"/>
</dbReference>
<keyword evidence="8" id="KW-1185">Reference proteome</keyword>
<name>A0A165ULS1_9AGAM</name>
<evidence type="ECO:0000313" key="7">
    <source>
        <dbReference type="EMBL" id="KZT28366.1"/>
    </source>
</evidence>
<dbReference type="InParanoid" id="A0A165ULS1"/>
<dbReference type="Proteomes" id="UP000076761">
    <property type="component" value="Unassembled WGS sequence"/>
</dbReference>